<evidence type="ECO:0000256" key="4">
    <source>
        <dbReference type="ARBA" id="ARBA00022833"/>
    </source>
</evidence>
<comment type="subcellular location">
    <subcellularLocation>
        <location evidence="1">Nucleus</location>
    </subcellularLocation>
</comment>
<dbReference type="GO" id="GO:0000981">
    <property type="term" value="F:DNA-binding transcription factor activity, RNA polymerase II-specific"/>
    <property type="evidence" value="ECO:0007669"/>
    <property type="project" value="TreeGrafter"/>
</dbReference>
<evidence type="ECO:0000256" key="5">
    <source>
        <dbReference type="ARBA" id="ARBA00023015"/>
    </source>
</evidence>
<dbReference type="GO" id="GO:0008270">
    <property type="term" value="F:zinc ion binding"/>
    <property type="evidence" value="ECO:0007669"/>
    <property type="project" value="UniProtKB-KW"/>
</dbReference>
<organism evidence="10 11">
    <name type="scientific">Rhizopus stolonifer</name>
    <name type="common">Rhizopus nigricans</name>
    <dbReference type="NCBI Taxonomy" id="4846"/>
    <lineage>
        <taxon>Eukaryota</taxon>
        <taxon>Fungi</taxon>
        <taxon>Fungi incertae sedis</taxon>
        <taxon>Mucoromycota</taxon>
        <taxon>Mucoromycotina</taxon>
        <taxon>Mucoromycetes</taxon>
        <taxon>Mucorales</taxon>
        <taxon>Mucorineae</taxon>
        <taxon>Rhizopodaceae</taxon>
        <taxon>Rhizopus</taxon>
    </lineage>
</organism>
<proteinExistence type="predicted"/>
<evidence type="ECO:0000256" key="1">
    <source>
        <dbReference type="ARBA" id="ARBA00004123"/>
    </source>
</evidence>
<feature type="domain" description="GATA-type" evidence="9">
    <location>
        <begin position="24"/>
        <end position="72"/>
    </location>
</feature>
<name>A0A367ILD2_RHIST</name>
<keyword evidence="6" id="KW-0804">Transcription</keyword>
<sequence>MQIEHECHGCQQCNHWTPSPPVAKCHNCETTTTPLWRRDESGNTICNACGLYYKLHNIQRPVAMKKTIIKRRKRFNSHLIDKRQSPKSHSDPSNLNTIQSFLKSSQDTAPLSSVISNIIFDPLNFQKNLETRRDLLQKELHQITDLLSKSRELLDVVDSIASMTKKDEKLDVVSSLMMLGRSSNTKIPSLSETISSLYQPTSDSTSSFFSQIPSRT</sequence>
<dbReference type="CDD" id="cd00202">
    <property type="entry name" value="ZnF_GATA"/>
    <property type="match status" value="1"/>
</dbReference>
<dbReference type="SMART" id="SM00401">
    <property type="entry name" value="ZnF_GATA"/>
    <property type="match status" value="1"/>
</dbReference>
<evidence type="ECO:0000313" key="10">
    <source>
        <dbReference type="EMBL" id="RCH78485.1"/>
    </source>
</evidence>
<dbReference type="EMBL" id="PJQM01007212">
    <property type="protein sequence ID" value="RCH78485.1"/>
    <property type="molecule type" value="Genomic_DNA"/>
</dbReference>
<keyword evidence="3 8" id="KW-0863">Zinc-finger</keyword>
<protein>
    <submittedName>
        <fullName evidence="10">Putative electron transfer flavoprotein subunit</fullName>
    </submittedName>
</protein>
<keyword evidence="5" id="KW-0805">Transcription regulation</keyword>
<dbReference type="PRINTS" id="PR00619">
    <property type="entry name" value="GATAZNFINGER"/>
</dbReference>
<dbReference type="Pfam" id="PF00320">
    <property type="entry name" value="GATA"/>
    <property type="match status" value="1"/>
</dbReference>
<dbReference type="STRING" id="4846.A0A367ILD2"/>
<dbReference type="GO" id="GO:0000122">
    <property type="term" value="P:negative regulation of transcription by RNA polymerase II"/>
    <property type="evidence" value="ECO:0007669"/>
    <property type="project" value="TreeGrafter"/>
</dbReference>
<dbReference type="GO" id="GO:0045944">
    <property type="term" value="P:positive regulation of transcription by RNA polymerase II"/>
    <property type="evidence" value="ECO:0007669"/>
    <property type="project" value="TreeGrafter"/>
</dbReference>
<keyword evidence="4" id="KW-0862">Zinc</keyword>
<dbReference type="InterPro" id="IPR013088">
    <property type="entry name" value="Znf_NHR/GATA"/>
</dbReference>
<dbReference type="GO" id="GO:0005634">
    <property type="term" value="C:nucleus"/>
    <property type="evidence" value="ECO:0007669"/>
    <property type="project" value="UniProtKB-SubCell"/>
</dbReference>
<evidence type="ECO:0000256" key="2">
    <source>
        <dbReference type="ARBA" id="ARBA00022723"/>
    </source>
</evidence>
<dbReference type="OrthoDB" id="515401at2759"/>
<dbReference type="Proteomes" id="UP000253551">
    <property type="component" value="Unassembled WGS sequence"/>
</dbReference>
<dbReference type="PANTHER" id="PTHR10071">
    <property type="entry name" value="TRANSCRIPTION FACTOR GATA FAMILY MEMBER"/>
    <property type="match status" value="1"/>
</dbReference>
<dbReference type="SUPFAM" id="SSF57716">
    <property type="entry name" value="Glucocorticoid receptor-like (DNA-binding domain)"/>
    <property type="match status" value="1"/>
</dbReference>
<dbReference type="InterPro" id="IPR039355">
    <property type="entry name" value="Transcription_factor_GATA"/>
</dbReference>
<dbReference type="PROSITE" id="PS50114">
    <property type="entry name" value="GATA_ZN_FINGER_2"/>
    <property type="match status" value="1"/>
</dbReference>
<keyword evidence="7" id="KW-0539">Nucleus</keyword>
<dbReference type="FunFam" id="3.30.50.10:FF:000007">
    <property type="entry name" value="Nitrogen regulatory AreA, N-terminal"/>
    <property type="match status" value="1"/>
</dbReference>
<evidence type="ECO:0000259" key="9">
    <source>
        <dbReference type="PROSITE" id="PS50114"/>
    </source>
</evidence>
<reference evidence="10 11" key="1">
    <citation type="journal article" date="2018" name="G3 (Bethesda)">
        <title>Phylogenetic and Phylogenomic Definition of Rhizopus Species.</title>
        <authorList>
            <person name="Gryganskyi A.P."/>
            <person name="Golan J."/>
            <person name="Dolatabadi S."/>
            <person name="Mondo S."/>
            <person name="Robb S."/>
            <person name="Idnurm A."/>
            <person name="Muszewska A."/>
            <person name="Steczkiewicz K."/>
            <person name="Masonjones S."/>
            <person name="Liao H.L."/>
            <person name="Gajdeczka M.T."/>
            <person name="Anike F."/>
            <person name="Vuek A."/>
            <person name="Anishchenko I.M."/>
            <person name="Voigt K."/>
            <person name="de Hoog G.S."/>
            <person name="Smith M.E."/>
            <person name="Heitman J."/>
            <person name="Vilgalys R."/>
            <person name="Stajich J.E."/>
        </authorList>
    </citation>
    <scope>NUCLEOTIDE SEQUENCE [LARGE SCALE GENOMIC DNA]</scope>
    <source>
        <strain evidence="10 11">LSU 92-RS-03</strain>
    </source>
</reference>
<evidence type="ECO:0000256" key="3">
    <source>
        <dbReference type="ARBA" id="ARBA00022771"/>
    </source>
</evidence>
<dbReference type="InterPro" id="IPR000679">
    <property type="entry name" value="Znf_GATA"/>
</dbReference>
<evidence type="ECO:0000256" key="7">
    <source>
        <dbReference type="ARBA" id="ARBA00023242"/>
    </source>
</evidence>
<dbReference type="GO" id="GO:0000978">
    <property type="term" value="F:RNA polymerase II cis-regulatory region sequence-specific DNA binding"/>
    <property type="evidence" value="ECO:0007669"/>
    <property type="project" value="TreeGrafter"/>
</dbReference>
<gene>
    <name evidence="10" type="primary">CIR1_3</name>
    <name evidence="10" type="ORF">CU098_006461</name>
</gene>
<dbReference type="PROSITE" id="PS00344">
    <property type="entry name" value="GATA_ZN_FINGER_1"/>
    <property type="match status" value="1"/>
</dbReference>
<dbReference type="Gene3D" id="3.30.50.10">
    <property type="entry name" value="Erythroid Transcription Factor GATA-1, subunit A"/>
    <property type="match status" value="1"/>
</dbReference>
<evidence type="ECO:0000256" key="8">
    <source>
        <dbReference type="PROSITE-ProRule" id="PRU00094"/>
    </source>
</evidence>
<dbReference type="PANTHER" id="PTHR10071:SF335">
    <property type="entry name" value="IRON-SENSING TRANSCRIPTIONAL REPRESSOR-RELATED"/>
    <property type="match status" value="1"/>
</dbReference>
<comment type="caution">
    <text evidence="10">The sequence shown here is derived from an EMBL/GenBank/DDBJ whole genome shotgun (WGS) entry which is preliminary data.</text>
</comment>
<accession>A0A367ILD2</accession>
<evidence type="ECO:0000256" key="6">
    <source>
        <dbReference type="ARBA" id="ARBA00023163"/>
    </source>
</evidence>
<dbReference type="AlphaFoldDB" id="A0A367ILD2"/>
<keyword evidence="11" id="KW-1185">Reference proteome</keyword>
<evidence type="ECO:0000313" key="11">
    <source>
        <dbReference type="Proteomes" id="UP000253551"/>
    </source>
</evidence>
<keyword evidence="2" id="KW-0479">Metal-binding</keyword>